<dbReference type="NCBIfam" id="TIGR00455">
    <property type="entry name" value="apsK"/>
    <property type="match status" value="1"/>
</dbReference>
<evidence type="ECO:0000256" key="5">
    <source>
        <dbReference type="ARBA" id="ARBA00022840"/>
    </source>
</evidence>
<reference evidence="10" key="1">
    <citation type="submission" date="2023-07" db="EMBL/GenBank/DDBJ databases">
        <title>Christiangramia sp. SM2212., a novel bacterium of the family Flavobacteriaceae isolated from the sea sediment.</title>
        <authorList>
            <person name="Wang J."/>
            <person name="Zhang X."/>
        </authorList>
    </citation>
    <scope>NUCLEOTIDE SEQUENCE [LARGE SCALE GENOMIC DNA]</scope>
    <source>
        <strain evidence="10">SM2212</strain>
    </source>
</reference>
<dbReference type="InterPro" id="IPR050512">
    <property type="entry name" value="Sulf_AdTrans/APS_kinase"/>
</dbReference>
<keyword evidence="3 6" id="KW-0808">Transferase</keyword>
<keyword evidence="6" id="KW-0597">Phosphoprotein</keyword>
<dbReference type="Proteomes" id="UP001257234">
    <property type="component" value="Unassembled WGS sequence"/>
</dbReference>
<gene>
    <name evidence="6 9" type="primary">cysC</name>
    <name evidence="9" type="ORF">RE431_08050</name>
</gene>
<evidence type="ECO:0000256" key="1">
    <source>
        <dbReference type="ARBA" id="ARBA00001823"/>
    </source>
</evidence>
<proteinExistence type="inferred from homology"/>
<evidence type="ECO:0000256" key="2">
    <source>
        <dbReference type="ARBA" id="ARBA00012121"/>
    </source>
</evidence>
<feature type="domain" description="APS kinase" evidence="8">
    <location>
        <begin position="24"/>
        <end position="173"/>
    </location>
</feature>
<feature type="active site" description="Phosphoserine intermediate" evidence="6">
    <location>
        <position position="105"/>
    </location>
</feature>
<evidence type="ECO:0000259" key="8">
    <source>
        <dbReference type="Pfam" id="PF01583"/>
    </source>
</evidence>
<evidence type="ECO:0000256" key="4">
    <source>
        <dbReference type="ARBA" id="ARBA00022741"/>
    </source>
</evidence>
<dbReference type="InterPro" id="IPR002891">
    <property type="entry name" value="APS"/>
</dbReference>
<protein>
    <recommendedName>
        <fullName evidence="2 6">Adenylyl-sulfate kinase</fullName>
        <ecNumber evidence="2 6">2.7.1.25</ecNumber>
    </recommendedName>
    <alternativeName>
        <fullName evidence="6">APS kinase</fullName>
    </alternativeName>
    <alternativeName>
        <fullName evidence="6">ATP adenosine-5'-phosphosulfate 3'-phosphotransferase</fullName>
    </alternativeName>
    <alternativeName>
        <fullName evidence="6">Adenosine-5'-phosphosulfate kinase</fullName>
    </alternativeName>
</protein>
<keyword evidence="5 6" id="KW-0067">ATP-binding</keyword>
<sequence length="198" mass="22266">MNNIVPHTFHVDREDRNMQNEHTSFVVWFTGLSGSGKSTLANMVERELFESGIHTFSLDGDNVRGGLNNNLGFSREDRKENLRRIAEVAKLFVNSGSVVIASFISPLASDRTFVKEIIGKEDFIEIFINTPLEICEKRDVKGLYKKARAGEIKNFTGIDAPYEAPGSPELEVKTNLEEAEASVKRIVEYLKSKLEITK</sequence>
<dbReference type="GO" id="GO:0004020">
    <property type="term" value="F:adenylylsulfate kinase activity"/>
    <property type="evidence" value="ECO:0007669"/>
    <property type="project" value="UniProtKB-EC"/>
</dbReference>
<dbReference type="NCBIfam" id="NF003013">
    <property type="entry name" value="PRK03846.1"/>
    <property type="match status" value="1"/>
</dbReference>
<comment type="similarity">
    <text evidence="6 7">Belongs to the APS kinase family.</text>
</comment>
<feature type="binding site" evidence="6">
    <location>
        <begin position="31"/>
        <end position="38"/>
    </location>
    <ligand>
        <name>ATP</name>
        <dbReference type="ChEBI" id="CHEBI:30616"/>
    </ligand>
</feature>
<keyword evidence="10" id="KW-1185">Reference proteome</keyword>
<name>A0ABU1EQZ9_9FLAO</name>
<keyword evidence="6 7" id="KW-0418">Kinase</keyword>
<dbReference type="InterPro" id="IPR027417">
    <property type="entry name" value="P-loop_NTPase"/>
</dbReference>
<organism evidence="9 10">
    <name type="scientific">Christiangramia sediminicola</name>
    <dbReference type="NCBI Taxonomy" id="3073267"/>
    <lineage>
        <taxon>Bacteria</taxon>
        <taxon>Pseudomonadati</taxon>
        <taxon>Bacteroidota</taxon>
        <taxon>Flavobacteriia</taxon>
        <taxon>Flavobacteriales</taxon>
        <taxon>Flavobacteriaceae</taxon>
        <taxon>Christiangramia</taxon>
    </lineage>
</organism>
<dbReference type="RefSeq" id="WP_309561464.1">
    <property type="nucleotide sequence ID" value="NZ_JAVJIU010000003.1"/>
</dbReference>
<dbReference type="Pfam" id="PF01583">
    <property type="entry name" value="APS_kinase"/>
    <property type="match status" value="1"/>
</dbReference>
<dbReference type="CDD" id="cd02027">
    <property type="entry name" value="APSK"/>
    <property type="match status" value="1"/>
</dbReference>
<comment type="catalytic activity">
    <reaction evidence="1 6 7">
        <text>adenosine 5'-phosphosulfate + ATP = 3'-phosphoadenylyl sulfate + ADP + H(+)</text>
        <dbReference type="Rhea" id="RHEA:24152"/>
        <dbReference type="ChEBI" id="CHEBI:15378"/>
        <dbReference type="ChEBI" id="CHEBI:30616"/>
        <dbReference type="ChEBI" id="CHEBI:58243"/>
        <dbReference type="ChEBI" id="CHEBI:58339"/>
        <dbReference type="ChEBI" id="CHEBI:456216"/>
        <dbReference type="EC" id="2.7.1.25"/>
    </reaction>
</comment>
<evidence type="ECO:0000256" key="6">
    <source>
        <dbReference type="HAMAP-Rule" id="MF_00065"/>
    </source>
</evidence>
<dbReference type="PANTHER" id="PTHR42700:SF1">
    <property type="entry name" value="SULFATE ADENYLYLTRANSFERASE"/>
    <property type="match status" value="1"/>
</dbReference>
<keyword evidence="4 6" id="KW-0547">Nucleotide-binding</keyword>
<evidence type="ECO:0000256" key="7">
    <source>
        <dbReference type="RuleBase" id="RU004347"/>
    </source>
</evidence>
<accession>A0ABU1EQZ9</accession>
<dbReference type="HAMAP" id="MF_00065">
    <property type="entry name" value="Adenylyl_sulf_kinase"/>
    <property type="match status" value="1"/>
</dbReference>
<dbReference type="InterPro" id="IPR059117">
    <property type="entry name" value="APS_kinase_dom"/>
</dbReference>
<evidence type="ECO:0000313" key="9">
    <source>
        <dbReference type="EMBL" id="MDR5590588.1"/>
    </source>
</evidence>
<comment type="function">
    <text evidence="6 7">Catalyzes the synthesis of activated sulfate.</text>
</comment>
<evidence type="ECO:0000256" key="3">
    <source>
        <dbReference type="ARBA" id="ARBA00022679"/>
    </source>
</evidence>
<dbReference type="Gene3D" id="3.40.50.300">
    <property type="entry name" value="P-loop containing nucleotide triphosphate hydrolases"/>
    <property type="match status" value="1"/>
</dbReference>
<comment type="caution">
    <text evidence="9">The sequence shown here is derived from an EMBL/GenBank/DDBJ whole genome shotgun (WGS) entry which is preliminary data.</text>
</comment>
<comment type="pathway">
    <text evidence="6 7">Sulfur metabolism; hydrogen sulfide biosynthesis; sulfite from sulfate: step 2/3.</text>
</comment>
<dbReference type="EC" id="2.7.1.25" evidence="2 6"/>
<evidence type="ECO:0000313" key="10">
    <source>
        <dbReference type="Proteomes" id="UP001257234"/>
    </source>
</evidence>
<dbReference type="EMBL" id="JAVJIU010000003">
    <property type="protein sequence ID" value="MDR5590588.1"/>
    <property type="molecule type" value="Genomic_DNA"/>
</dbReference>
<dbReference type="SUPFAM" id="SSF52540">
    <property type="entry name" value="P-loop containing nucleoside triphosphate hydrolases"/>
    <property type="match status" value="1"/>
</dbReference>
<dbReference type="PANTHER" id="PTHR42700">
    <property type="entry name" value="SULFATE ADENYLYLTRANSFERASE"/>
    <property type="match status" value="1"/>
</dbReference>